<keyword evidence="3" id="KW-1185">Reference proteome</keyword>
<evidence type="ECO:0000313" key="2">
    <source>
        <dbReference type="EMBL" id="GIY01055.1"/>
    </source>
</evidence>
<feature type="compositionally biased region" description="Polar residues" evidence="1">
    <location>
        <begin position="1"/>
        <end position="23"/>
    </location>
</feature>
<organism evidence="2 3">
    <name type="scientific">Caerostris darwini</name>
    <dbReference type="NCBI Taxonomy" id="1538125"/>
    <lineage>
        <taxon>Eukaryota</taxon>
        <taxon>Metazoa</taxon>
        <taxon>Ecdysozoa</taxon>
        <taxon>Arthropoda</taxon>
        <taxon>Chelicerata</taxon>
        <taxon>Arachnida</taxon>
        <taxon>Araneae</taxon>
        <taxon>Araneomorphae</taxon>
        <taxon>Entelegynae</taxon>
        <taxon>Araneoidea</taxon>
        <taxon>Araneidae</taxon>
        <taxon>Caerostris</taxon>
    </lineage>
</organism>
<feature type="region of interest" description="Disordered" evidence="1">
    <location>
        <begin position="1"/>
        <end position="27"/>
    </location>
</feature>
<comment type="caution">
    <text evidence="2">The sequence shown here is derived from an EMBL/GenBank/DDBJ whole genome shotgun (WGS) entry which is preliminary data.</text>
</comment>
<name>A0AAV4PZ45_9ARAC</name>
<reference evidence="2 3" key="1">
    <citation type="submission" date="2021-06" db="EMBL/GenBank/DDBJ databases">
        <title>Caerostris darwini draft genome.</title>
        <authorList>
            <person name="Kono N."/>
            <person name="Arakawa K."/>
        </authorList>
    </citation>
    <scope>NUCLEOTIDE SEQUENCE [LARGE SCALE GENOMIC DNA]</scope>
</reference>
<proteinExistence type="predicted"/>
<dbReference type="EMBL" id="BPLQ01003520">
    <property type="protein sequence ID" value="GIY01055.1"/>
    <property type="molecule type" value="Genomic_DNA"/>
</dbReference>
<gene>
    <name evidence="2" type="ORF">CDAR_402281</name>
</gene>
<dbReference type="Proteomes" id="UP001054837">
    <property type="component" value="Unassembled WGS sequence"/>
</dbReference>
<dbReference type="AlphaFoldDB" id="A0AAV4PZ45"/>
<accession>A0AAV4PZ45</accession>
<evidence type="ECO:0000313" key="3">
    <source>
        <dbReference type="Proteomes" id="UP001054837"/>
    </source>
</evidence>
<protein>
    <submittedName>
        <fullName evidence="2">Uncharacterized protein</fullName>
    </submittedName>
</protein>
<sequence>MSDGSQWSYSVSKSESKNGTQVLDQPAQLDSILKVKENRNLYWSTAENNQHRDYARSYIE</sequence>
<feature type="non-terminal residue" evidence="2">
    <location>
        <position position="60"/>
    </location>
</feature>
<evidence type="ECO:0000256" key="1">
    <source>
        <dbReference type="SAM" id="MobiDB-lite"/>
    </source>
</evidence>